<protein>
    <submittedName>
        <fullName evidence="4">Galectin domain-containing protein</fullName>
    </submittedName>
</protein>
<keyword evidence="3" id="KW-1185">Reference proteome</keyword>
<organism evidence="3 4">
    <name type="scientific">Meloidogyne hapla</name>
    <name type="common">Root-knot nematode worm</name>
    <dbReference type="NCBI Taxonomy" id="6305"/>
    <lineage>
        <taxon>Eukaryota</taxon>
        <taxon>Metazoa</taxon>
        <taxon>Ecdysozoa</taxon>
        <taxon>Nematoda</taxon>
        <taxon>Chromadorea</taxon>
        <taxon>Rhabditida</taxon>
        <taxon>Tylenchina</taxon>
        <taxon>Tylenchomorpha</taxon>
        <taxon>Tylenchoidea</taxon>
        <taxon>Meloidogynidae</taxon>
        <taxon>Meloidogyninae</taxon>
        <taxon>Meloidogyne</taxon>
    </lineage>
</organism>
<dbReference type="GO" id="GO:0030246">
    <property type="term" value="F:carbohydrate binding"/>
    <property type="evidence" value="ECO:0007669"/>
    <property type="project" value="UniProtKB-KW"/>
</dbReference>
<dbReference type="PROSITE" id="PS51304">
    <property type="entry name" value="GALECTIN"/>
    <property type="match status" value="1"/>
</dbReference>
<name>A0A1I8B084_MELHA</name>
<proteinExistence type="predicted"/>
<sequence>MPNENIMTKGMTIYLKIKIFKFYCEFNIGNGTKMFTNKFWYNKWWEIINPIGFEMLVIKGDFILLNLIKETANEEMDKLNLPHSTRIYNNFMAEGSIVTIKGIVNEMAENFEILLLHDAPEFDENVGATVLKLNVSYNAKMNSTMTSYFV</sequence>
<dbReference type="AlphaFoldDB" id="A0A1I8B084"/>
<dbReference type="Proteomes" id="UP000095281">
    <property type="component" value="Unplaced"/>
</dbReference>
<feature type="domain" description="Galectin" evidence="2">
    <location>
        <begin position="84"/>
        <end position="150"/>
    </location>
</feature>
<evidence type="ECO:0000313" key="4">
    <source>
        <dbReference type="WBParaSite" id="MhA1_Contig1118.frz3.gene5"/>
    </source>
</evidence>
<evidence type="ECO:0000259" key="2">
    <source>
        <dbReference type="PROSITE" id="PS51304"/>
    </source>
</evidence>
<evidence type="ECO:0000256" key="1">
    <source>
        <dbReference type="ARBA" id="ARBA00022734"/>
    </source>
</evidence>
<keyword evidence="1" id="KW-0430">Lectin</keyword>
<accession>A0A1I8B084</accession>
<reference evidence="4" key="1">
    <citation type="submission" date="2016-11" db="UniProtKB">
        <authorList>
            <consortium name="WormBaseParasite"/>
        </authorList>
    </citation>
    <scope>IDENTIFICATION</scope>
</reference>
<dbReference type="WBParaSite" id="MhA1_Contig1118.frz3.gene5">
    <property type="protein sequence ID" value="MhA1_Contig1118.frz3.gene5"/>
    <property type="gene ID" value="MhA1_Contig1118.frz3.gene5"/>
</dbReference>
<evidence type="ECO:0000313" key="3">
    <source>
        <dbReference type="Proteomes" id="UP000095281"/>
    </source>
</evidence>
<dbReference type="InterPro" id="IPR001079">
    <property type="entry name" value="Galectin_CRD"/>
</dbReference>